<accession>A0A552I8P8</accession>
<dbReference type="Gene3D" id="1.25.40.10">
    <property type="entry name" value="Tetratricopeptide repeat domain"/>
    <property type="match status" value="1"/>
</dbReference>
<proteinExistence type="predicted"/>
<protein>
    <submittedName>
        <fullName evidence="1">Tetratricopeptide repeat protein</fullName>
    </submittedName>
</protein>
<name>A0A552I8P8_MICVR</name>
<gene>
    <name evidence="1" type="ORF">EWV77_01445</name>
</gene>
<dbReference type="Pfam" id="PF13374">
    <property type="entry name" value="TPR_10"/>
    <property type="match status" value="2"/>
</dbReference>
<comment type="caution">
    <text evidence="1">The sequence shown here is derived from an EMBL/GenBank/DDBJ whole genome shotgun (WGS) entry which is preliminary data.</text>
</comment>
<sequence length="98" mass="11097">MKVRTLAAFPQEWAATQNNLALAYRNRIRDDKAENIEKAIAYYQEVLKVYTFEAFPQDWATTQNNLAAAYTERIRGDKAENIEKAIAACQEALKVGVA</sequence>
<reference evidence="1 2" key="1">
    <citation type="submission" date="2019-01" db="EMBL/GenBank/DDBJ databases">
        <title>Coherence of Microcystis species and biogeography revealed through population genomics.</title>
        <authorList>
            <person name="Perez-Carrascal O.M."/>
            <person name="Terrat Y."/>
            <person name="Giani A."/>
            <person name="Fortin N."/>
            <person name="Tromas N."/>
            <person name="Shapiro B.J."/>
        </authorList>
    </citation>
    <scope>NUCLEOTIDE SEQUENCE [LARGE SCALE GENOMIC DNA]</scope>
    <source>
        <strain evidence="1">Mv_BB_P_19951000_S68D</strain>
    </source>
</reference>
<dbReference type="EMBL" id="SFAZ01000024">
    <property type="protein sequence ID" value="TRU79862.1"/>
    <property type="molecule type" value="Genomic_DNA"/>
</dbReference>
<dbReference type="AlphaFoldDB" id="A0A552I8P8"/>
<evidence type="ECO:0000313" key="1">
    <source>
        <dbReference type="EMBL" id="TRU79862.1"/>
    </source>
</evidence>
<dbReference type="Proteomes" id="UP000320674">
    <property type="component" value="Unassembled WGS sequence"/>
</dbReference>
<dbReference type="SUPFAM" id="SSF48452">
    <property type="entry name" value="TPR-like"/>
    <property type="match status" value="1"/>
</dbReference>
<evidence type="ECO:0000313" key="2">
    <source>
        <dbReference type="Proteomes" id="UP000320674"/>
    </source>
</evidence>
<dbReference type="InterPro" id="IPR011990">
    <property type="entry name" value="TPR-like_helical_dom_sf"/>
</dbReference>
<organism evidence="1 2">
    <name type="scientific">Microcystis viridis Mv_BB_P_19951000_S68D</name>
    <dbReference type="NCBI Taxonomy" id="2486270"/>
    <lineage>
        <taxon>Bacteria</taxon>
        <taxon>Bacillati</taxon>
        <taxon>Cyanobacteriota</taxon>
        <taxon>Cyanophyceae</taxon>
        <taxon>Oscillatoriophycideae</taxon>
        <taxon>Chroococcales</taxon>
        <taxon>Microcystaceae</taxon>
        <taxon>Microcystis</taxon>
    </lineage>
</organism>